<feature type="compositionally biased region" description="Polar residues" evidence="1">
    <location>
        <begin position="262"/>
        <end position="278"/>
    </location>
</feature>
<protein>
    <recommendedName>
        <fullName evidence="2">DUF6532 domain-containing protein</fullName>
    </recommendedName>
</protein>
<feature type="compositionally biased region" description="Low complexity" evidence="1">
    <location>
        <begin position="239"/>
        <end position="254"/>
    </location>
</feature>
<dbReference type="InterPro" id="IPR045341">
    <property type="entry name" value="DUF6532"/>
</dbReference>
<feature type="compositionally biased region" description="Basic and acidic residues" evidence="1">
    <location>
        <begin position="590"/>
        <end position="601"/>
    </location>
</feature>
<evidence type="ECO:0000313" key="4">
    <source>
        <dbReference type="Proteomes" id="UP000053558"/>
    </source>
</evidence>
<feature type="compositionally biased region" description="Polar residues" evidence="1">
    <location>
        <begin position="202"/>
        <end position="216"/>
    </location>
</feature>
<dbReference type="Proteomes" id="UP000053558">
    <property type="component" value="Unassembled WGS sequence"/>
</dbReference>
<dbReference type="OMA" id="WCKEDER"/>
<organism evidence="3 4">
    <name type="scientific">Coniophora puteana (strain RWD-64-598)</name>
    <name type="common">Brown rot fungus</name>
    <dbReference type="NCBI Taxonomy" id="741705"/>
    <lineage>
        <taxon>Eukaryota</taxon>
        <taxon>Fungi</taxon>
        <taxon>Dikarya</taxon>
        <taxon>Basidiomycota</taxon>
        <taxon>Agaricomycotina</taxon>
        <taxon>Agaricomycetes</taxon>
        <taxon>Agaricomycetidae</taxon>
        <taxon>Boletales</taxon>
        <taxon>Coniophorineae</taxon>
        <taxon>Coniophoraceae</taxon>
        <taxon>Coniophora</taxon>
    </lineage>
</organism>
<keyword evidence="4" id="KW-1185">Reference proteome</keyword>
<feature type="domain" description="DUF6532" evidence="2">
    <location>
        <begin position="324"/>
        <end position="518"/>
    </location>
</feature>
<name>R7SES0_CONPW</name>
<feature type="region of interest" description="Disordered" evidence="1">
    <location>
        <begin position="1"/>
        <end position="109"/>
    </location>
</feature>
<feature type="compositionally biased region" description="Basic and acidic residues" evidence="1">
    <location>
        <begin position="152"/>
        <end position="163"/>
    </location>
</feature>
<reference evidence="4" key="1">
    <citation type="journal article" date="2012" name="Science">
        <title>The Paleozoic origin of enzymatic lignin decomposition reconstructed from 31 fungal genomes.</title>
        <authorList>
            <person name="Floudas D."/>
            <person name="Binder M."/>
            <person name="Riley R."/>
            <person name="Barry K."/>
            <person name="Blanchette R.A."/>
            <person name="Henrissat B."/>
            <person name="Martinez A.T."/>
            <person name="Otillar R."/>
            <person name="Spatafora J.W."/>
            <person name="Yadav J.S."/>
            <person name="Aerts A."/>
            <person name="Benoit I."/>
            <person name="Boyd A."/>
            <person name="Carlson A."/>
            <person name="Copeland A."/>
            <person name="Coutinho P.M."/>
            <person name="de Vries R.P."/>
            <person name="Ferreira P."/>
            <person name="Findley K."/>
            <person name="Foster B."/>
            <person name="Gaskell J."/>
            <person name="Glotzer D."/>
            <person name="Gorecki P."/>
            <person name="Heitman J."/>
            <person name="Hesse C."/>
            <person name="Hori C."/>
            <person name="Igarashi K."/>
            <person name="Jurgens J.A."/>
            <person name="Kallen N."/>
            <person name="Kersten P."/>
            <person name="Kohler A."/>
            <person name="Kuees U."/>
            <person name="Kumar T.K.A."/>
            <person name="Kuo A."/>
            <person name="LaButti K."/>
            <person name="Larrondo L.F."/>
            <person name="Lindquist E."/>
            <person name="Ling A."/>
            <person name="Lombard V."/>
            <person name="Lucas S."/>
            <person name="Lundell T."/>
            <person name="Martin R."/>
            <person name="McLaughlin D.J."/>
            <person name="Morgenstern I."/>
            <person name="Morin E."/>
            <person name="Murat C."/>
            <person name="Nagy L.G."/>
            <person name="Nolan M."/>
            <person name="Ohm R.A."/>
            <person name="Patyshakuliyeva A."/>
            <person name="Rokas A."/>
            <person name="Ruiz-Duenas F.J."/>
            <person name="Sabat G."/>
            <person name="Salamov A."/>
            <person name="Samejima M."/>
            <person name="Schmutz J."/>
            <person name="Slot J.C."/>
            <person name="St John F."/>
            <person name="Stenlid J."/>
            <person name="Sun H."/>
            <person name="Sun S."/>
            <person name="Syed K."/>
            <person name="Tsang A."/>
            <person name="Wiebenga A."/>
            <person name="Young D."/>
            <person name="Pisabarro A."/>
            <person name="Eastwood D.C."/>
            <person name="Martin F."/>
            <person name="Cullen D."/>
            <person name="Grigoriev I.V."/>
            <person name="Hibbett D.S."/>
        </authorList>
    </citation>
    <scope>NUCLEOTIDE SEQUENCE [LARGE SCALE GENOMIC DNA]</scope>
    <source>
        <strain evidence="4">RWD-64-598 SS2</strain>
    </source>
</reference>
<evidence type="ECO:0000313" key="3">
    <source>
        <dbReference type="EMBL" id="EIW74365.1"/>
    </source>
</evidence>
<gene>
    <name evidence="3" type="ORF">CONPUDRAFT_78035</name>
</gene>
<feature type="region of interest" description="Disordered" evidence="1">
    <location>
        <begin position="581"/>
        <end position="601"/>
    </location>
</feature>
<dbReference type="AlphaFoldDB" id="R7SES0"/>
<feature type="compositionally biased region" description="Basic and acidic residues" evidence="1">
    <location>
        <begin position="44"/>
        <end position="54"/>
    </location>
</feature>
<dbReference type="EMBL" id="JH711592">
    <property type="protein sequence ID" value="EIW74365.1"/>
    <property type="molecule type" value="Genomic_DNA"/>
</dbReference>
<feature type="region of interest" description="Disordered" evidence="1">
    <location>
        <begin position="137"/>
        <end position="295"/>
    </location>
</feature>
<dbReference type="RefSeq" id="XP_007775384.1">
    <property type="nucleotide sequence ID" value="XM_007777194.1"/>
</dbReference>
<accession>R7SES0</accession>
<dbReference type="Pfam" id="PF20149">
    <property type="entry name" value="DUF6532"/>
    <property type="match status" value="1"/>
</dbReference>
<sequence>MVGNWAQDFVDNRNNNEQDEDLDPAVRRPRKKSTKAKQLEDEEKERQEAHESRLLKKQPQYKDGPPMGARHADQQARGASLHAACSSPSLQAKKSSSQKGRVMLPRRRSEAGPVGILSRLHTLSVLIITHTIMDMLPSMPPTSHEEFEDELSMARRESQRPDDIPNSSSSRGRKWYRTPPELDDDDEPAPRPSNVQRRRVVDSTSPEPANMPNHTNSSCSQSAHSSRAASPPLSELNYPATSRSTSTHSSRAASPPSPPSEPNRTVSVRSQPARSLATTAPPLSKDDTPSVDLIQPKHKPYTASTLALKCYEQPVHPVFTFASSHFLALAITRGMWSDDLTYTGWGKESWRVSQKKCSSKITYDNGLLALMRKRISTTTSKLKKAISPIVDTHYGFISSSDDKIIAENKSRAQRLRTKFGMTYKQLDNLQKCLRREGMYQHPIFQQAINTAWFHDDEGTGARFLNMFKPLPIPALAMIWAVIHARIDEWDSGTHRPEDFNRHKYRDRLKDHIANLEKFAIMSQECHTDLFEKMRTTLLENACLNAGVADKLQEAQAEKSDEPSTLEDDAFHEEFRRYRELSRAASEGADGEGRGVEVEEGD</sequence>
<proteinExistence type="predicted"/>
<feature type="compositionally biased region" description="Low complexity" evidence="1">
    <location>
        <begin position="86"/>
        <end position="99"/>
    </location>
</feature>
<evidence type="ECO:0000259" key="2">
    <source>
        <dbReference type="Pfam" id="PF20149"/>
    </source>
</evidence>
<evidence type="ECO:0000256" key="1">
    <source>
        <dbReference type="SAM" id="MobiDB-lite"/>
    </source>
</evidence>
<dbReference type="GeneID" id="19209694"/>
<dbReference type="OrthoDB" id="2670159at2759"/>
<dbReference type="KEGG" id="cput:CONPUDRAFT_78035"/>
<feature type="compositionally biased region" description="Low complexity" evidence="1">
    <location>
        <begin position="217"/>
        <end position="230"/>
    </location>
</feature>